<evidence type="ECO:0000313" key="3">
    <source>
        <dbReference type="EMBL" id="KAK8899988.1"/>
    </source>
</evidence>
<feature type="domain" description="Bromo" evidence="2">
    <location>
        <begin position="1"/>
        <end position="105"/>
    </location>
</feature>
<dbReference type="Proteomes" id="UP001470230">
    <property type="component" value="Unassembled WGS sequence"/>
</dbReference>
<evidence type="ECO:0000259" key="2">
    <source>
        <dbReference type="SMART" id="SM00297"/>
    </source>
</evidence>
<protein>
    <recommendedName>
        <fullName evidence="2">Bromo domain-containing protein</fullName>
    </recommendedName>
</protein>
<dbReference type="Gene3D" id="1.20.1270.220">
    <property type="match status" value="1"/>
</dbReference>
<dbReference type="Pfam" id="PF00439">
    <property type="entry name" value="Bromodomain"/>
    <property type="match status" value="1"/>
</dbReference>
<dbReference type="Gene3D" id="1.20.920.10">
    <property type="entry name" value="Bromodomain-like"/>
    <property type="match status" value="1"/>
</dbReference>
<dbReference type="InterPro" id="IPR001487">
    <property type="entry name" value="Bromodomain"/>
</dbReference>
<sequence length="227" mass="26648">MKFTPNLLKKAIKAMDNLSNHPISRHFEDPLTESSENYTVKNQIGLKIIRERLNSNFYTDTYEWLCDVETVFHNTELVYTETSLEATLAREMRKIFNKERRFLMQYSCSLWTTNMHALRVKLVKYIHTAPNKLKSQIPKFAFVELPKPRQLSFTSHDIQSFQIASEMLETGEERKGLTKIINESQPDAFQNVYQVSLNIGQLNDKTLRSLRDYITTCLAKRNIQYPE</sequence>
<organism evidence="3 4">
    <name type="scientific">Tritrichomonas musculus</name>
    <dbReference type="NCBI Taxonomy" id="1915356"/>
    <lineage>
        <taxon>Eukaryota</taxon>
        <taxon>Metamonada</taxon>
        <taxon>Parabasalia</taxon>
        <taxon>Tritrichomonadida</taxon>
        <taxon>Tritrichomonadidae</taxon>
        <taxon>Tritrichomonas</taxon>
    </lineage>
</organism>
<reference evidence="3 4" key="1">
    <citation type="submission" date="2024-04" db="EMBL/GenBank/DDBJ databases">
        <title>Tritrichomonas musculus Genome.</title>
        <authorList>
            <person name="Alves-Ferreira E."/>
            <person name="Grigg M."/>
            <person name="Lorenzi H."/>
            <person name="Galac M."/>
        </authorList>
    </citation>
    <scope>NUCLEOTIDE SEQUENCE [LARGE SCALE GENOMIC DNA]</scope>
    <source>
        <strain evidence="3 4">EAF2021</strain>
    </source>
</reference>
<proteinExistence type="predicted"/>
<comment type="caution">
    <text evidence="3">The sequence shown here is derived from an EMBL/GenBank/DDBJ whole genome shotgun (WGS) entry which is preliminary data.</text>
</comment>
<dbReference type="SMART" id="SM00297">
    <property type="entry name" value="BROMO"/>
    <property type="match status" value="1"/>
</dbReference>
<dbReference type="SUPFAM" id="SSF47370">
    <property type="entry name" value="Bromodomain"/>
    <property type="match status" value="1"/>
</dbReference>
<dbReference type="CDD" id="cd04369">
    <property type="entry name" value="Bromodomain"/>
    <property type="match status" value="1"/>
</dbReference>
<dbReference type="InterPro" id="IPR038336">
    <property type="entry name" value="NET_sf"/>
</dbReference>
<dbReference type="InterPro" id="IPR036427">
    <property type="entry name" value="Bromodomain-like_sf"/>
</dbReference>
<gene>
    <name evidence="3" type="ORF">M9Y10_002311</name>
</gene>
<keyword evidence="1" id="KW-0103">Bromodomain</keyword>
<evidence type="ECO:0000256" key="1">
    <source>
        <dbReference type="ARBA" id="ARBA00023117"/>
    </source>
</evidence>
<dbReference type="EMBL" id="JAPFFF010000001">
    <property type="protein sequence ID" value="KAK8899988.1"/>
    <property type="molecule type" value="Genomic_DNA"/>
</dbReference>
<keyword evidence="4" id="KW-1185">Reference proteome</keyword>
<name>A0ABR2LAE3_9EUKA</name>
<evidence type="ECO:0000313" key="4">
    <source>
        <dbReference type="Proteomes" id="UP001470230"/>
    </source>
</evidence>
<accession>A0ABR2LAE3</accession>